<evidence type="ECO:0000259" key="3">
    <source>
        <dbReference type="PROSITE" id="PS50977"/>
    </source>
</evidence>
<dbReference type="KEGG" id="trz:GWP43_11605"/>
<evidence type="ECO:0000313" key="4">
    <source>
        <dbReference type="EMBL" id="QHX43983.1"/>
    </source>
</evidence>
<dbReference type="Proteomes" id="UP000464374">
    <property type="component" value="Chromosome"/>
</dbReference>
<dbReference type="AlphaFoldDB" id="A0A6P1Y4Q6"/>
<dbReference type="PROSITE" id="PS50977">
    <property type="entry name" value="HTH_TETR_2"/>
    <property type="match status" value="1"/>
</dbReference>
<dbReference type="InterPro" id="IPR009057">
    <property type="entry name" value="Homeodomain-like_sf"/>
</dbReference>
<dbReference type="EMBL" id="CP048020">
    <property type="protein sequence ID" value="QHX43983.1"/>
    <property type="molecule type" value="Genomic_DNA"/>
</dbReference>
<dbReference type="InterPro" id="IPR001647">
    <property type="entry name" value="HTH_TetR"/>
</dbReference>
<dbReference type="Gene3D" id="1.10.357.10">
    <property type="entry name" value="Tetracycline Repressor, domain 2"/>
    <property type="match status" value="1"/>
</dbReference>
<feature type="domain" description="HTH tetR-type" evidence="3">
    <location>
        <begin position="9"/>
        <end position="69"/>
    </location>
</feature>
<reference evidence="4 5" key="1">
    <citation type="submission" date="2020-01" db="EMBL/GenBank/DDBJ databases">
        <title>Complete genome sequence of a human oral phylogroup 1 Treponema sp. strain ATCC 700766, originally isolated from periodontitis dental plaque.</title>
        <authorList>
            <person name="Chan Y."/>
            <person name="Huo Y.-B."/>
            <person name="Yu X.-L."/>
            <person name="Zeng H."/>
            <person name="Leung W.-K."/>
            <person name="Watt R.M."/>
        </authorList>
    </citation>
    <scope>NUCLEOTIDE SEQUENCE [LARGE SCALE GENOMIC DNA]</scope>
    <source>
        <strain evidence="4 5">OMZ 804</strain>
    </source>
</reference>
<dbReference type="InterPro" id="IPR050624">
    <property type="entry name" value="HTH-type_Tx_Regulator"/>
</dbReference>
<dbReference type="Pfam" id="PF00440">
    <property type="entry name" value="TetR_N"/>
    <property type="match status" value="1"/>
</dbReference>
<protein>
    <submittedName>
        <fullName evidence="4">TetR/AcrR family transcriptional regulator</fullName>
    </submittedName>
</protein>
<dbReference type="PRINTS" id="PR00455">
    <property type="entry name" value="HTHTETR"/>
</dbReference>
<evidence type="ECO:0000256" key="2">
    <source>
        <dbReference type="PROSITE-ProRule" id="PRU00335"/>
    </source>
</evidence>
<organism evidence="4 5">
    <name type="scientific">Treponema vincentii</name>
    <dbReference type="NCBI Taxonomy" id="69710"/>
    <lineage>
        <taxon>Bacteria</taxon>
        <taxon>Pseudomonadati</taxon>
        <taxon>Spirochaetota</taxon>
        <taxon>Spirochaetia</taxon>
        <taxon>Spirochaetales</taxon>
        <taxon>Treponemataceae</taxon>
        <taxon>Treponema</taxon>
    </lineage>
</organism>
<proteinExistence type="predicted"/>
<dbReference type="SUPFAM" id="SSF46689">
    <property type="entry name" value="Homeodomain-like"/>
    <property type="match status" value="1"/>
</dbReference>
<dbReference type="PANTHER" id="PTHR43479">
    <property type="entry name" value="ACREF/ENVCD OPERON REPRESSOR-RELATED"/>
    <property type="match status" value="1"/>
</dbReference>
<accession>A0A6P1Y4Q6</accession>
<gene>
    <name evidence="4" type="ORF">GWP43_11605</name>
</gene>
<evidence type="ECO:0000313" key="5">
    <source>
        <dbReference type="Proteomes" id="UP000464374"/>
    </source>
</evidence>
<feature type="DNA-binding region" description="H-T-H motif" evidence="2">
    <location>
        <begin position="32"/>
        <end position="51"/>
    </location>
</feature>
<keyword evidence="1 2" id="KW-0238">DNA-binding</keyword>
<dbReference type="GO" id="GO:0003677">
    <property type="term" value="F:DNA binding"/>
    <property type="evidence" value="ECO:0007669"/>
    <property type="project" value="UniProtKB-UniRule"/>
</dbReference>
<evidence type="ECO:0000256" key="1">
    <source>
        <dbReference type="ARBA" id="ARBA00023125"/>
    </source>
</evidence>
<dbReference type="RefSeq" id="WP_162664284.1">
    <property type="nucleotide sequence ID" value="NZ_CP048020.1"/>
</dbReference>
<name>A0A6P1Y4Q6_9SPIR</name>
<dbReference type="PANTHER" id="PTHR43479:SF11">
    <property type="entry name" value="ACREF_ENVCD OPERON REPRESSOR-RELATED"/>
    <property type="match status" value="1"/>
</dbReference>
<sequence>MKRNSKKPEVRKQELIEIAAKLFAEKGYEAVSVRDILDVVDGAPGMFYYYFKSKQDIYVAAMEQYISERLERKCRMLEDDTIPFSKKLAAFRSMIREDISGYTERFIPNGDVSISDASYKIWDFLQMLNRMIKPYAKFLLQAYNERHLSDRLKLTEENAELFATFILYGSWGTIYNGKFTKSDKNFTMEDVIAVTDKLLQ</sequence>